<sequence length="350" mass="40477">MNVSVVECRLSPIDEKIKFKLPGITSFNNFEFDASSIRVHRAWQIGDGKKLLKKDLLRQAPKISILDCVKSPYCNDWSNSKETTRLEASKEETENANDEPSNTIVYECNQEGCTQAIIRYQNFINHLLIGKHSIKEEKLNLTDAAMKTYHSKLETVDNRQMVSLLLEMSTFDKSLYERIPILLEGWALPKPRTVMKFNDKQKQFLTEKFNEGIERGIRWKPEAVCLEMKKMKSNDGPFMFSIDELLKSSQIRSFFSRLKTSFTKRTDPQVIVTRCDDSTPAFANSSNDGTDDDEDEAYKDDMALQEIIDQEKVASALNDDVQTTTRKRIRSELNLTKPKRSFRLQNIRKF</sequence>
<evidence type="ECO:0000259" key="1">
    <source>
        <dbReference type="PROSITE" id="PS00028"/>
    </source>
</evidence>
<organism evidence="2 4">
    <name type="scientific">Didymodactylos carnosus</name>
    <dbReference type="NCBI Taxonomy" id="1234261"/>
    <lineage>
        <taxon>Eukaryota</taxon>
        <taxon>Metazoa</taxon>
        <taxon>Spiralia</taxon>
        <taxon>Gnathifera</taxon>
        <taxon>Rotifera</taxon>
        <taxon>Eurotatoria</taxon>
        <taxon>Bdelloidea</taxon>
        <taxon>Philodinida</taxon>
        <taxon>Philodinidae</taxon>
        <taxon>Didymodactylos</taxon>
    </lineage>
</organism>
<dbReference type="AlphaFoldDB" id="A0A815LND8"/>
<dbReference type="PROSITE" id="PS00028">
    <property type="entry name" value="ZINC_FINGER_C2H2_1"/>
    <property type="match status" value="1"/>
</dbReference>
<protein>
    <recommendedName>
        <fullName evidence="1">C2H2-type domain-containing protein</fullName>
    </recommendedName>
</protein>
<evidence type="ECO:0000313" key="2">
    <source>
        <dbReference type="EMBL" id="CAF1412282.1"/>
    </source>
</evidence>
<accession>A0A815LND8</accession>
<feature type="domain" description="C2H2-type" evidence="1">
    <location>
        <begin position="108"/>
        <end position="132"/>
    </location>
</feature>
<name>A0A815LND8_9BILA</name>
<dbReference type="EMBL" id="CAJNOQ010017918">
    <property type="protein sequence ID" value="CAF1412282.1"/>
    <property type="molecule type" value="Genomic_DNA"/>
</dbReference>
<evidence type="ECO:0000313" key="4">
    <source>
        <dbReference type="Proteomes" id="UP000663829"/>
    </source>
</evidence>
<dbReference type="OrthoDB" id="10058880at2759"/>
<reference evidence="2" key="1">
    <citation type="submission" date="2021-02" db="EMBL/GenBank/DDBJ databases">
        <authorList>
            <person name="Nowell W R."/>
        </authorList>
    </citation>
    <scope>NUCLEOTIDE SEQUENCE</scope>
</reference>
<dbReference type="PANTHER" id="PTHR33845">
    <property type="entry name" value="C2H2-TYPE DOMAIN-CONTAINING PROTEIN"/>
    <property type="match status" value="1"/>
</dbReference>
<dbReference type="Proteomes" id="UP000663829">
    <property type="component" value="Unassembled WGS sequence"/>
</dbReference>
<evidence type="ECO:0000313" key="3">
    <source>
        <dbReference type="EMBL" id="CAF4300250.1"/>
    </source>
</evidence>
<gene>
    <name evidence="2" type="ORF">GPM918_LOCUS33525</name>
    <name evidence="3" type="ORF">SRO942_LOCUS34213</name>
</gene>
<keyword evidence="4" id="KW-1185">Reference proteome</keyword>
<dbReference type="EMBL" id="CAJOBC010083346">
    <property type="protein sequence ID" value="CAF4300250.1"/>
    <property type="molecule type" value="Genomic_DNA"/>
</dbReference>
<comment type="caution">
    <text evidence="2">The sequence shown here is derived from an EMBL/GenBank/DDBJ whole genome shotgun (WGS) entry which is preliminary data.</text>
</comment>
<dbReference type="InterPro" id="IPR013087">
    <property type="entry name" value="Znf_C2H2_type"/>
</dbReference>
<dbReference type="Proteomes" id="UP000681722">
    <property type="component" value="Unassembled WGS sequence"/>
</dbReference>
<proteinExistence type="predicted"/>
<dbReference type="PANTHER" id="PTHR33845:SF1">
    <property type="entry name" value="C2H2-TYPE DOMAIN-CONTAINING PROTEIN"/>
    <property type="match status" value="1"/>
</dbReference>